<dbReference type="OrthoDB" id="8907515at2"/>
<feature type="region of interest" description="Disordered" evidence="1">
    <location>
        <begin position="32"/>
        <end position="62"/>
    </location>
</feature>
<dbReference type="Proteomes" id="UP000186609">
    <property type="component" value="Chromosome"/>
</dbReference>
<evidence type="ECO:0000313" key="2">
    <source>
        <dbReference type="EMBL" id="APW38526.1"/>
    </source>
</evidence>
<dbReference type="STRING" id="1842727.RD110_16050"/>
<keyword evidence="3" id="KW-1185">Reference proteome</keyword>
<dbReference type="EMBL" id="CP019236">
    <property type="protein sequence ID" value="APW38526.1"/>
    <property type="molecule type" value="Genomic_DNA"/>
</dbReference>
<name>A0A1P8JXQ3_9BURK</name>
<proteinExistence type="predicted"/>
<gene>
    <name evidence="2" type="ORF">RD110_16050</name>
</gene>
<dbReference type="AlphaFoldDB" id="A0A1P8JXQ3"/>
<organism evidence="2 3">
    <name type="scientific">Rhodoferax koreensis</name>
    <dbReference type="NCBI Taxonomy" id="1842727"/>
    <lineage>
        <taxon>Bacteria</taxon>
        <taxon>Pseudomonadati</taxon>
        <taxon>Pseudomonadota</taxon>
        <taxon>Betaproteobacteria</taxon>
        <taxon>Burkholderiales</taxon>
        <taxon>Comamonadaceae</taxon>
        <taxon>Rhodoferax</taxon>
    </lineage>
</organism>
<sequence length="146" mass="15086">MGIALFSAANLIESLQGVIGWLAPRDQRAASAHNAPPAVWHRPARSRGRSGHAVPHAGHMTPGGGFVSLGSDHAAAPLLPCPTAPRQAARSLRAQRPLRVVRVMDASTSSTLVGRMVISGRMADVCAELDRLAALEAGTSSALAMG</sequence>
<dbReference type="KEGG" id="rhy:RD110_16050"/>
<accession>A0A1P8JXQ3</accession>
<evidence type="ECO:0000256" key="1">
    <source>
        <dbReference type="SAM" id="MobiDB-lite"/>
    </source>
</evidence>
<dbReference type="RefSeq" id="WP_076200405.1">
    <property type="nucleotide sequence ID" value="NZ_CP019236.1"/>
</dbReference>
<evidence type="ECO:0000313" key="3">
    <source>
        <dbReference type="Proteomes" id="UP000186609"/>
    </source>
</evidence>
<reference evidence="2 3" key="1">
    <citation type="submission" date="2017-01" db="EMBL/GenBank/DDBJ databases">
        <authorList>
            <person name="Mah S.A."/>
            <person name="Swanson W.J."/>
            <person name="Moy G.W."/>
            <person name="Vacquier V.D."/>
        </authorList>
    </citation>
    <scope>NUCLEOTIDE SEQUENCE [LARGE SCALE GENOMIC DNA]</scope>
    <source>
        <strain evidence="2 3">DCY110</strain>
    </source>
</reference>
<protein>
    <submittedName>
        <fullName evidence="2">Uncharacterized protein</fullName>
    </submittedName>
</protein>